<dbReference type="SUPFAM" id="SSF53335">
    <property type="entry name" value="S-adenosyl-L-methionine-dependent methyltransferases"/>
    <property type="match status" value="1"/>
</dbReference>
<dbReference type="Pfam" id="PF13489">
    <property type="entry name" value="Methyltransf_23"/>
    <property type="match status" value="1"/>
</dbReference>
<dbReference type="PANTHER" id="PTHR13069">
    <property type="entry name" value="ALKYLATED DNA REPAIR PROTEIN ALKB HOMOLOG 8"/>
    <property type="match status" value="1"/>
</dbReference>
<reference evidence="3 4" key="1">
    <citation type="journal article" date="2016" name="Nat. Commun.">
        <title>Thousands of microbial genomes shed light on interconnected biogeochemical processes in an aquifer system.</title>
        <authorList>
            <person name="Anantharaman K."/>
            <person name="Brown C.T."/>
            <person name="Hug L.A."/>
            <person name="Sharon I."/>
            <person name="Castelle C.J."/>
            <person name="Probst A.J."/>
            <person name="Thomas B.C."/>
            <person name="Singh A."/>
            <person name="Wilkins M.J."/>
            <person name="Karaoz U."/>
            <person name="Brodie E.L."/>
            <person name="Williams K.H."/>
            <person name="Hubbard S.S."/>
            <person name="Banfield J.F."/>
        </authorList>
    </citation>
    <scope>NUCLEOTIDE SEQUENCE [LARGE SCALE GENOMIC DNA]</scope>
</reference>
<proteinExistence type="predicted"/>
<organism evidence="3 4">
    <name type="scientific">Candidatus Azambacteria bacterium RIFCSPLOWO2_01_FULL_37_9</name>
    <dbReference type="NCBI Taxonomy" id="1797297"/>
    <lineage>
        <taxon>Bacteria</taxon>
        <taxon>Candidatus Azamiibacteriota</taxon>
    </lineage>
</organism>
<sequence>MEKETVKYLIKKTLSNYSSIAADFDRTRGFSWRIMQEFAKFVKPGDVVLDFGCGNGRLLDSLEIENIVYKGVDPVPEFINIARQKYQDVTAFDQSARGLAIKTKRSMEFKVMDFDVDDFKIDFPDKYFNHIFAIAVFHHLPSRELRKNVLKEFKRILKDDGCIFISVWNLWQGKHLFEILKFFLMKISGKIIGGRFLRGWYDGVSVADLDSGDLFIDYTTTDKNIVVRRYHHAFCKKGISDM</sequence>
<keyword evidence="2" id="KW-0808">Transferase</keyword>
<gene>
    <name evidence="3" type="ORF">A2907_01575</name>
</gene>
<evidence type="ECO:0000256" key="2">
    <source>
        <dbReference type="ARBA" id="ARBA00022679"/>
    </source>
</evidence>
<dbReference type="PANTHER" id="PTHR13069:SF21">
    <property type="entry name" value="ALKYLATED DNA REPAIR PROTEIN ALKB HOMOLOG 8"/>
    <property type="match status" value="1"/>
</dbReference>
<dbReference type="Proteomes" id="UP000177947">
    <property type="component" value="Unassembled WGS sequence"/>
</dbReference>
<evidence type="ECO:0000313" key="3">
    <source>
        <dbReference type="EMBL" id="OGD38742.1"/>
    </source>
</evidence>
<dbReference type="CDD" id="cd02440">
    <property type="entry name" value="AdoMet_MTases"/>
    <property type="match status" value="1"/>
</dbReference>
<feature type="non-terminal residue" evidence="3">
    <location>
        <position position="242"/>
    </location>
</feature>
<keyword evidence="1" id="KW-0489">Methyltransferase</keyword>
<comment type="caution">
    <text evidence="3">The sequence shown here is derived from an EMBL/GenBank/DDBJ whole genome shotgun (WGS) entry which is preliminary data.</text>
</comment>
<protein>
    <recommendedName>
        <fullName evidence="5">Methyltransferase type 11 domain-containing protein</fullName>
    </recommendedName>
</protein>
<evidence type="ECO:0008006" key="5">
    <source>
        <dbReference type="Google" id="ProtNLM"/>
    </source>
</evidence>
<dbReference type="GO" id="GO:0032259">
    <property type="term" value="P:methylation"/>
    <property type="evidence" value="ECO:0007669"/>
    <property type="project" value="UniProtKB-KW"/>
</dbReference>
<dbReference type="Gene3D" id="3.40.50.150">
    <property type="entry name" value="Vaccinia Virus protein VP39"/>
    <property type="match status" value="1"/>
</dbReference>
<evidence type="ECO:0000256" key="1">
    <source>
        <dbReference type="ARBA" id="ARBA00022603"/>
    </source>
</evidence>
<name>A0A1F5C7C8_9BACT</name>
<evidence type="ECO:0000313" key="4">
    <source>
        <dbReference type="Proteomes" id="UP000177947"/>
    </source>
</evidence>
<dbReference type="InterPro" id="IPR051422">
    <property type="entry name" value="AlkB_tRNA_MeTrf/Diox"/>
</dbReference>
<accession>A0A1F5C7C8</accession>
<dbReference type="EMBL" id="MEYQ01000033">
    <property type="protein sequence ID" value="OGD38742.1"/>
    <property type="molecule type" value="Genomic_DNA"/>
</dbReference>
<dbReference type="InterPro" id="IPR029063">
    <property type="entry name" value="SAM-dependent_MTases_sf"/>
</dbReference>
<dbReference type="AlphaFoldDB" id="A0A1F5C7C8"/>
<dbReference type="GO" id="GO:0008168">
    <property type="term" value="F:methyltransferase activity"/>
    <property type="evidence" value="ECO:0007669"/>
    <property type="project" value="UniProtKB-KW"/>
</dbReference>